<dbReference type="InterPro" id="IPR050822">
    <property type="entry name" value="Cerebellin_Synaptic_Org"/>
</dbReference>
<dbReference type="Pfam" id="PF00386">
    <property type="entry name" value="C1q"/>
    <property type="match status" value="1"/>
</dbReference>
<feature type="coiled-coil region" evidence="4">
    <location>
        <begin position="68"/>
        <end position="95"/>
    </location>
</feature>
<accession>A0A8W8J739</accession>
<dbReference type="AlphaFoldDB" id="A0A8W8J739"/>
<dbReference type="GO" id="GO:0005576">
    <property type="term" value="C:extracellular region"/>
    <property type="evidence" value="ECO:0007669"/>
    <property type="project" value="UniProtKB-SubCell"/>
</dbReference>
<dbReference type="SUPFAM" id="SSF49842">
    <property type="entry name" value="TNF-like"/>
    <property type="match status" value="1"/>
</dbReference>
<feature type="domain" description="C1q" evidence="6">
    <location>
        <begin position="225"/>
        <end position="360"/>
    </location>
</feature>
<sequence length="360" mass="40518">MKISVCVLLCIIISYSICSANSTNLKAENDIQELANRLALLEQILLQEHHNGYNPNHPPIPLTYGFLNSRDESVIQNFQRRLQILEDKLFQHEKDSDDKNHYNKRIQFLETELSTVVKQQVNDASHIEKLQMMVTDQLNSISELKEEMFHKKKTGTATLLPDVIGTKQDEVDTADEVTKVLNNKKTKNAIFSRSTHPKRDPRESNLIKKRLPSHTVTTTSPHLPHTANIIAFYAYISAITPVITDQRTLVYDVVKANNGNGYNPTTGVFVAPETGVYVFTWTIREASNCYHSTQLMVNAAEMGIIHLHSVVDGDFSATGIVVTHVNAGDDVYVRTHESWNHCFIVSNDAGKSSFAGWKLS</sequence>
<feature type="chain" id="PRO_5042430986" description="C1q domain-containing protein" evidence="5">
    <location>
        <begin position="21"/>
        <end position="360"/>
    </location>
</feature>
<comment type="subcellular location">
    <subcellularLocation>
        <location evidence="1">Secreted</location>
    </subcellularLocation>
</comment>
<dbReference type="SMART" id="SM00110">
    <property type="entry name" value="C1Q"/>
    <property type="match status" value="1"/>
</dbReference>
<name>A0A8W8J739_MAGGI</name>
<keyword evidence="2" id="KW-0964">Secreted</keyword>
<evidence type="ECO:0000256" key="1">
    <source>
        <dbReference type="ARBA" id="ARBA00004613"/>
    </source>
</evidence>
<evidence type="ECO:0000256" key="5">
    <source>
        <dbReference type="SAM" id="SignalP"/>
    </source>
</evidence>
<evidence type="ECO:0000313" key="8">
    <source>
        <dbReference type="Proteomes" id="UP000005408"/>
    </source>
</evidence>
<dbReference type="OrthoDB" id="6151356at2759"/>
<dbReference type="InterPro" id="IPR001073">
    <property type="entry name" value="C1q_dom"/>
</dbReference>
<keyword evidence="3 5" id="KW-0732">Signal</keyword>
<dbReference type="EnsemblMetazoa" id="G17572.1">
    <property type="protein sequence ID" value="G17572.1:cds"/>
    <property type="gene ID" value="G17572"/>
</dbReference>
<dbReference type="PANTHER" id="PTHR22923:SF116">
    <property type="entry name" value="C1Q DOMAIN-CONTAINING PROTEIN"/>
    <property type="match status" value="1"/>
</dbReference>
<evidence type="ECO:0000256" key="3">
    <source>
        <dbReference type="ARBA" id="ARBA00022729"/>
    </source>
</evidence>
<evidence type="ECO:0000256" key="4">
    <source>
        <dbReference type="SAM" id="Coils"/>
    </source>
</evidence>
<keyword evidence="4" id="KW-0175">Coiled coil</keyword>
<organism evidence="7 8">
    <name type="scientific">Magallana gigas</name>
    <name type="common">Pacific oyster</name>
    <name type="synonym">Crassostrea gigas</name>
    <dbReference type="NCBI Taxonomy" id="29159"/>
    <lineage>
        <taxon>Eukaryota</taxon>
        <taxon>Metazoa</taxon>
        <taxon>Spiralia</taxon>
        <taxon>Lophotrochozoa</taxon>
        <taxon>Mollusca</taxon>
        <taxon>Bivalvia</taxon>
        <taxon>Autobranchia</taxon>
        <taxon>Pteriomorphia</taxon>
        <taxon>Ostreida</taxon>
        <taxon>Ostreoidea</taxon>
        <taxon>Ostreidae</taxon>
        <taxon>Magallana</taxon>
    </lineage>
</organism>
<dbReference type="PANTHER" id="PTHR22923">
    <property type="entry name" value="CEREBELLIN-RELATED"/>
    <property type="match status" value="1"/>
</dbReference>
<dbReference type="EnsemblMetazoa" id="G17572.2">
    <property type="protein sequence ID" value="G17572.2:cds"/>
    <property type="gene ID" value="G17572"/>
</dbReference>
<dbReference type="Proteomes" id="UP000005408">
    <property type="component" value="Unassembled WGS sequence"/>
</dbReference>
<evidence type="ECO:0000313" key="7">
    <source>
        <dbReference type="EnsemblMetazoa" id="G17572.1:cds"/>
    </source>
</evidence>
<feature type="signal peptide" evidence="5">
    <location>
        <begin position="1"/>
        <end position="20"/>
    </location>
</feature>
<evidence type="ECO:0000259" key="6">
    <source>
        <dbReference type="PROSITE" id="PS50871"/>
    </source>
</evidence>
<dbReference type="PRINTS" id="PR00007">
    <property type="entry name" value="COMPLEMNTC1Q"/>
</dbReference>
<dbReference type="Gene3D" id="2.60.120.40">
    <property type="match status" value="1"/>
</dbReference>
<protein>
    <recommendedName>
        <fullName evidence="6">C1q domain-containing protein</fullName>
    </recommendedName>
</protein>
<keyword evidence="8" id="KW-1185">Reference proteome</keyword>
<dbReference type="InterPro" id="IPR008983">
    <property type="entry name" value="Tumour_necrosis_fac-like_dom"/>
</dbReference>
<dbReference type="PROSITE" id="PS50871">
    <property type="entry name" value="C1Q"/>
    <property type="match status" value="1"/>
</dbReference>
<proteinExistence type="predicted"/>
<evidence type="ECO:0000256" key="2">
    <source>
        <dbReference type="ARBA" id="ARBA00022525"/>
    </source>
</evidence>
<reference evidence="7" key="1">
    <citation type="submission" date="2022-08" db="UniProtKB">
        <authorList>
            <consortium name="EnsemblMetazoa"/>
        </authorList>
    </citation>
    <scope>IDENTIFICATION</scope>
    <source>
        <strain evidence="7">05x7-T-G4-1.051#20</strain>
    </source>
</reference>